<evidence type="ECO:0000256" key="9">
    <source>
        <dbReference type="SAM" id="SignalP"/>
    </source>
</evidence>
<dbReference type="InterPro" id="IPR044865">
    <property type="entry name" value="MRH_dom"/>
</dbReference>
<dbReference type="FunFam" id="2.70.130.10:FF:000014">
    <property type="entry name" value="glucosidase 2 subunit beta isoform X1"/>
    <property type="match status" value="1"/>
</dbReference>
<evidence type="ECO:0000259" key="11">
    <source>
        <dbReference type="PROSITE" id="PS51914"/>
    </source>
</evidence>
<dbReference type="GO" id="GO:0006491">
    <property type="term" value="P:N-glycan processing"/>
    <property type="evidence" value="ECO:0007669"/>
    <property type="project" value="TreeGrafter"/>
</dbReference>
<feature type="domain" description="EF-hand" evidence="10">
    <location>
        <begin position="201"/>
        <end position="236"/>
    </location>
</feature>
<accession>A0A3P8X4V5</accession>
<dbReference type="Pfam" id="PF12999">
    <property type="entry name" value="PRKCSH-like"/>
    <property type="match status" value="1"/>
</dbReference>
<dbReference type="Pfam" id="PF13015">
    <property type="entry name" value="PRKCSH_1"/>
    <property type="match status" value="1"/>
</dbReference>
<evidence type="ECO:0000256" key="5">
    <source>
        <dbReference type="ARBA" id="ARBA00022837"/>
    </source>
</evidence>
<dbReference type="InterPro" id="IPR002048">
    <property type="entry name" value="EF_hand_dom"/>
</dbReference>
<dbReference type="GO" id="GO:0017177">
    <property type="term" value="C:glucosidase II complex"/>
    <property type="evidence" value="ECO:0007669"/>
    <property type="project" value="TreeGrafter"/>
</dbReference>
<dbReference type="PANTHER" id="PTHR12630">
    <property type="entry name" value="N-LINKED OLIGOSACCHARIDE PROCESSING"/>
    <property type="match status" value="1"/>
</dbReference>
<dbReference type="Ensembl" id="ENSCSET00000033285.1">
    <property type="protein sequence ID" value="ENSCSEP00000032861.1"/>
    <property type="gene ID" value="ENSCSEG00000021094.1"/>
</dbReference>
<sequence length="513" mass="57935">MSGHHYCHLVLLLVLSTGAFAVEVHRPRGVPLSKLQFYEEGKPFTCLDGSHTIPFDRINDDYCDCQDGSDEPGFRSVFIPSSRINDGVCDCCDTTDEYNSGAACQNTCKELGRQEQESLRKLTEIANEGFLLKQQLIQEAKRGIEDKKTKLEEIQTSKKALEDKVEALRTVKETAEEPEKEAKDRHLKAWEDQKAVIRMEKDMAKMAEVFLELDDDADGFVSVSELLSHSELDPNSEDSFTEAEAQTLLGGVDKLDTEGFKSFWSTVKEKYKSEVTADTSVESPQEETTEPASEHDSEQYPEDDVPEDEGEDDEEEEDDDADDVHYKATQEQKDDEDEGVMPPYDDKTQSLIDAAQKARDEFNEVERSLREVSDQISNLEKEISFDFGPSGEFAYLYSQCYDLTTSEYIYRLCPFNRVSQKPKFGGSETSLGTWGKWAGPEDDVHSVMKYEHGQGCWQGPNRSTTVKLTCGTETVVMSTSEPSRCEYLMEFTTPAVCKQPPAPESRPREHVEL</sequence>
<dbReference type="Gene3D" id="2.70.130.10">
    <property type="entry name" value="Mannose-6-phosphate receptor binding domain"/>
    <property type="match status" value="1"/>
</dbReference>
<evidence type="ECO:0000256" key="4">
    <source>
        <dbReference type="ARBA" id="ARBA00022824"/>
    </source>
</evidence>
<feature type="coiled-coil region" evidence="7">
    <location>
        <begin position="137"/>
        <end position="171"/>
    </location>
</feature>
<evidence type="ECO:0000256" key="3">
    <source>
        <dbReference type="ARBA" id="ARBA00022729"/>
    </source>
</evidence>
<feature type="signal peptide" evidence="9">
    <location>
        <begin position="1"/>
        <end position="21"/>
    </location>
</feature>
<keyword evidence="13" id="KW-1185">Reference proteome</keyword>
<dbReference type="InterPro" id="IPR011992">
    <property type="entry name" value="EF-hand-dom_pair"/>
</dbReference>
<evidence type="ECO:0000313" key="12">
    <source>
        <dbReference type="Ensembl" id="ENSCSEP00000032861.1"/>
    </source>
</evidence>
<keyword evidence="7" id="KW-0175">Coiled coil</keyword>
<dbReference type="PROSITE" id="PS50222">
    <property type="entry name" value="EF_HAND_2"/>
    <property type="match status" value="1"/>
</dbReference>
<reference evidence="12" key="3">
    <citation type="submission" date="2025-09" db="UniProtKB">
        <authorList>
            <consortium name="Ensembl"/>
        </authorList>
    </citation>
    <scope>IDENTIFICATION</scope>
</reference>
<dbReference type="PANTHER" id="PTHR12630:SF20">
    <property type="entry name" value="GLUCOSIDASE 2 SUBUNIT BETA"/>
    <property type="match status" value="1"/>
</dbReference>
<feature type="domain" description="MRH" evidence="11">
    <location>
        <begin position="398"/>
        <end position="499"/>
    </location>
</feature>
<evidence type="ECO:0000256" key="2">
    <source>
        <dbReference type="ARBA" id="ARBA00022723"/>
    </source>
</evidence>
<dbReference type="InterPro" id="IPR036607">
    <property type="entry name" value="PRKCSH"/>
</dbReference>
<evidence type="ECO:0000259" key="10">
    <source>
        <dbReference type="PROSITE" id="PS50222"/>
    </source>
</evidence>
<reference evidence="12 13" key="1">
    <citation type="journal article" date="2014" name="Nat. Genet.">
        <title>Whole-genome sequence of a flatfish provides insights into ZW sex chromosome evolution and adaptation to a benthic lifestyle.</title>
        <authorList>
            <person name="Chen S."/>
            <person name="Zhang G."/>
            <person name="Shao C."/>
            <person name="Huang Q."/>
            <person name="Liu G."/>
            <person name="Zhang P."/>
            <person name="Song W."/>
            <person name="An N."/>
            <person name="Chalopin D."/>
            <person name="Volff J.N."/>
            <person name="Hong Y."/>
            <person name="Li Q."/>
            <person name="Sha Z."/>
            <person name="Zhou H."/>
            <person name="Xie M."/>
            <person name="Yu Q."/>
            <person name="Liu Y."/>
            <person name="Xiang H."/>
            <person name="Wang N."/>
            <person name="Wu K."/>
            <person name="Yang C."/>
            <person name="Zhou Q."/>
            <person name="Liao X."/>
            <person name="Yang L."/>
            <person name="Hu Q."/>
            <person name="Zhang J."/>
            <person name="Meng L."/>
            <person name="Jin L."/>
            <person name="Tian Y."/>
            <person name="Lian J."/>
            <person name="Yang J."/>
            <person name="Miao G."/>
            <person name="Liu S."/>
            <person name="Liang Z."/>
            <person name="Yan F."/>
            <person name="Li Y."/>
            <person name="Sun B."/>
            <person name="Zhang H."/>
            <person name="Zhang J."/>
            <person name="Zhu Y."/>
            <person name="Du M."/>
            <person name="Zhao Y."/>
            <person name="Schartl M."/>
            <person name="Tang Q."/>
            <person name="Wang J."/>
        </authorList>
    </citation>
    <scope>NUCLEOTIDE SEQUENCE</scope>
</reference>
<name>A0A3P8X4V5_CYNSE</name>
<feature type="chain" id="PRO_5018022020" description="Glucosidase 2 subunit beta" evidence="9">
    <location>
        <begin position="22"/>
        <end position="513"/>
    </location>
</feature>
<feature type="region of interest" description="Disordered" evidence="8">
    <location>
        <begin position="273"/>
        <end position="324"/>
    </location>
</feature>
<dbReference type="InterPro" id="IPR018247">
    <property type="entry name" value="EF_Hand_1_Ca_BS"/>
</dbReference>
<dbReference type="Proteomes" id="UP000265120">
    <property type="component" value="Chromosome 17"/>
</dbReference>
<dbReference type="PROSITE" id="PS00018">
    <property type="entry name" value="EF_HAND_1"/>
    <property type="match status" value="1"/>
</dbReference>
<keyword evidence="3 9" id="KW-0732">Signal</keyword>
<dbReference type="InterPro" id="IPR009011">
    <property type="entry name" value="Man6P_isomerase_rcpt-bd_dom_sf"/>
</dbReference>
<dbReference type="InParanoid" id="A0A3P8X4V5"/>
<reference evidence="12" key="2">
    <citation type="submission" date="2025-08" db="UniProtKB">
        <authorList>
            <consortium name="Ensembl"/>
        </authorList>
    </citation>
    <scope>IDENTIFICATION</scope>
</reference>
<dbReference type="PROSITE" id="PS51914">
    <property type="entry name" value="MRH"/>
    <property type="match status" value="1"/>
</dbReference>
<dbReference type="InterPro" id="IPR028146">
    <property type="entry name" value="PRKCSH_N"/>
</dbReference>
<evidence type="ECO:0000256" key="8">
    <source>
        <dbReference type="SAM" id="MobiDB-lite"/>
    </source>
</evidence>
<keyword evidence="6" id="KW-1015">Disulfide bond</keyword>
<keyword evidence="4" id="KW-0256">Endoplasmic reticulum</keyword>
<evidence type="ECO:0000256" key="7">
    <source>
        <dbReference type="SAM" id="Coils"/>
    </source>
</evidence>
<dbReference type="InterPro" id="IPR039794">
    <property type="entry name" value="Gtb1-like"/>
</dbReference>
<dbReference type="AlphaFoldDB" id="A0A3P8X4V5"/>
<feature type="compositionally biased region" description="Acidic residues" evidence="8">
    <location>
        <begin position="299"/>
        <end position="322"/>
    </location>
</feature>
<dbReference type="SUPFAM" id="SSF47473">
    <property type="entry name" value="EF-hand"/>
    <property type="match status" value="1"/>
</dbReference>
<proteinExistence type="predicted"/>
<dbReference type="GO" id="GO:0005509">
    <property type="term" value="F:calcium ion binding"/>
    <property type="evidence" value="ECO:0007669"/>
    <property type="project" value="InterPro"/>
</dbReference>
<dbReference type="OMA" id="YENGQHC"/>
<dbReference type="SUPFAM" id="SSF50911">
    <property type="entry name" value="Mannose 6-phosphate receptor domain"/>
    <property type="match status" value="1"/>
</dbReference>
<keyword evidence="5" id="KW-0106">Calcium</keyword>
<evidence type="ECO:0000313" key="13">
    <source>
        <dbReference type="Proteomes" id="UP000265120"/>
    </source>
</evidence>
<dbReference type="GO" id="GO:0001889">
    <property type="term" value="P:liver development"/>
    <property type="evidence" value="ECO:0007669"/>
    <property type="project" value="TreeGrafter"/>
</dbReference>
<keyword evidence="2" id="KW-0479">Metal-binding</keyword>
<evidence type="ECO:0000256" key="6">
    <source>
        <dbReference type="ARBA" id="ARBA00023157"/>
    </source>
</evidence>
<dbReference type="GeneTree" id="ENSGT00510000047770"/>
<dbReference type="STRING" id="244447.ENSCSEP00000032861"/>
<evidence type="ECO:0000256" key="1">
    <source>
        <dbReference type="ARBA" id="ARBA00022387"/>
    </source>
</evidence>
<protein>
    <recommendedName>
        <fullName evidence="1">Glucosidase 2 subunit beta</fullName>
    </recommendedName>
</protein>
<organism evidence="12 13">
    <name type="scientific">Cynoglossus semilaevis</name>
    <name type="common">Tongue sole</name>
    <dbReference type="NCBI Taxonomy" id="244447"/>
    <lineage>
        <taxon>Eukaryota</taxon>
        <taxon>Metazoa</taxon>
        <taxon>Chordata</taxon>
        <taxon>Craniata</taxon>
        <taxon>Vertebrata</taxon>
        <taxon>Euteleostomi</taxon>
        <taxon>Actinopterygii</taxon>
        <taxon>Neopterygii</taxon>
        <taxon>Teleostei</taxon>
        <taxon>Neoteleostei</taxon>
        <taxon>Acanthomorphata</taxon>
        <taxon>Carangaria</taxon>
        <taxon>Pleuronectiformes</taxon>
        <taxon>Pleuronectoidei</taxon>
        <taxon>Cynoglossidae</taxon>
        <taxon>Cynoglossinae</taxon>
        <taxon>Cynoglossus</taxon>
    </lineage>
</organism>
<feature type="coiled-coil region" evidence="7">
    <location>
        <begin position="355"/>
        <end position="382"/>
    </location>
</feature>